<dbReference type="RefSeq" id="WP_342021037.1">
    <property type="nucleotide sequence ID" value="NZ_JBBYAK010000002.1"/>
</dbReference>
<organism evidence="1 2">
    <name type="scientific">Caldifermentibacillus hisashii</name>
    <dbReference type="NCBI Taxonomy" id="996558"/>
    <lineage>
        <taxon>Bacteria</taxon>
        <taxon>Bacillati</taxon>
        <taxon>Bacillota</taxon>
        <taxon>Bacilli</taxon>
        <taxon>Bacillales</taxon>
        <taxon>Bacillaceae</taxon>
        <taxon>Caldifermentibacillus</taxon>
    </lineage>
</organism>
<gene>
    <name evidence="1" type="ORF">NST17_19800</name>
</gene>
<proteinExistence type="predicted"/>
<protein>
    <submittedName>
        <fullName evidence="1">Uncharacterized protein</fullName>
    </submittedName>
</protein>
<reference evidence="1 2" key="1">
    <citation type="submission" date="2024-03" db="EMBL/GenBank/DDBJ databases">
        <title>Bacilli Hybrid Assemblies.</title>
        <authorList>
            <person name="Kovac J."/>
        </authorList>
    </citation>
    <scope>NUCLEOTIDE SEQUENCE [LARGE SCALE GENOMIC DNA]</scope>
    <source>
        <strain evidence="1 2">FSL M8-0022</strain>
    </source>
</reference>
<accession>A0ABU9K2X4</accession>
<comment type="caution">
    <text evidence="1">The sequence shown here is derived from an EMBL/GenBank/DDBJ whole genome shotgun (WGS) entry which is preliminary data.</text>
</comment>
<dbReference type="Proteomes" id="UP001459714">
    <property type="component" value="Unassembled WGS sequence"/>
</dbReference>
<name>A0ABU9K2X4_9BACI</name>
<evidence type="ECO:0000313" key="2">
    <source>
        <dbReference type="Proteomes" id="UP001459714"/>
    </source>
</evidence>
<keyword evidence="2" id="KW-1185">Reference proteome</keyword>
<evidence type="ECO:0000313" key="1">
    <source>
        <dbReference type="EMBL" id="MEL3959399.1"/>
    </source>
</evidence>
<dbReference type="EMBL" id="JBBYAK010000002">
    <property type="protein sequence ID" value="MEL3959399.1"/>
    <property type="molecule type" value="Genomic_DNA"/>
</dbReference>
<sequence length="163" mass="19241">MSKDYIGDVFSVLISSERLKRLLWYRPENMLTETPDPLSSILPNISDDEELNWRVIEDRILRNSKTDDLVDNEKCRIYLYLGSRDRTDNMSIASQKIIIDLFWHDIFDEDNRSELVEKELRRLLVGKRITGIGKMKYYDGGLINAPKNYQGYRHVYEVGSFKK</sequence>